<evidence type="ECO:0000256" key="3">
    <source>
        <dbReference type="ARBA" id="ARBA00012663"/>
    </source>
</evidence>
<dbReference type="Proteomes" id="UP001293593">
    <property type="component" value="Unassembled WGS sequence"/>
</dbReference>
<dbReference type="InterPro" id="IPR025705">
    <property type="entry name" value="Beta_hexosaminidase_sua/sub"/>
</dbReference>
<organism evidence="6 7">
    <name type="scientific">Acacia crassicarpa</name>
    <name type="common">northern wattle</name>
    <dbReference type="NCBI Taxonomy" id="499986"/>
    <lineage>
        <taxon>Eukaryota</taxon>
        <taxon>Viridiplantae</taxon>
        <taxon>Streptophyta</taxon>
        <taxon>Embryophyta</taxon>
        <taxon>Tracheophyta</taxon>
        <taxon>Spermatophyta</taxon>
        <taxon>Magnoliopsida</taxon>
        <taxon>eudicotyledons</taxon>
        <taxon>Gunneridae</taxon>
        <taxon>Pentapetalae</taxon>
        <taxon>rosids</taxon>
        <taxon>fabids</taxon>
        <taxon>Fabales</taxon>
        <taxon>Fabaceae</taxon>
        <taxon>Caesalpinioideae</taxon>
        <taxon>mimosoid clade</taxon>
        <taxon>Acacieae</taxon>
        <taxon>Acacia</taxon>
    </lineage>
</organism>
<protein>
    <recommendedName>
        <fullName evidence="3">beta-N-acetylhexosaminidase</fullName>
        <ecNumber evidence="3">3.2.1.52</ecNumber>
    </recommendedName>
</protein>
<dbReference type="GO" id="GO:0016020">
    <property type="term" value="C:membrane"/>
    <property type="evidence" value="ECO:0007669"/>
    <property type="project" value="TreeGrafter"/>
</dbReference>
<comment type="catalytic activity">
    <reaction evidence="1">
        <text>Hydrolysis of terminal non-reducing N-acetyl-D-hexosamine residues in N-acetyl-beta-D-hexosaminides.</text>
        <dbReference type="EC" id="3.2.1.52"/>
    </reaction>
</comment>
<accession>A0AAE1N7B5</accession>
<keyword evidence="7" id="KW-1185">Reference proteome</keyword>
<dbReference type="Gene3D" id="3.20.20.80">
    <property type="entry name" value="Glycosidases"/>
    <property type="match status" value="1"/>
</dbReference>
<reference evidence="6" key="1">
    <citation type="submission" date="2023-10" db="EMBL/GenBank/DDBJ databases">
        <title>Chromosome-level genome of the transformable northern wattle, Acacia crassicarpa.</title>
        <authorList>
            <person name="Massaro I."/>
            <person name="Sinha N.R."/>
            <person name="Poethig S."/>
            <person name="Leichty A.R."/>
        </authorList>
    </citation>
    <scope>NUCLEOTIDE SEQUENCE</scope>
    <source>
        <strain evidence="6">Acra3RX</strain>
        <tissue evidence="6">Leaf</tissue>
    </source>
</reference>
<dbReference type="GO" id="GO:0005975">
    <property type="term" value="P:carbohydrate metabolic process"/>
    <property type="evidence" value="ECO:0007669"/>
    <property type="project" value="InterPro"/>
</dbReference>
<evidence type="ECO:0000256" key="2">
    <source>
        <dbReference type="ARBA" id="ARBA00006285"/>
    </source>
</evidence>
<dbReference type="GO" id="GO:0004563">
    <property type="term" value="F:beta-N-acetylhexosaminidase activity"/>
    <property type="evidence" value="ECO:0007669"/>
    <property type="project" value="UniProtKB-EC"/>
</dbReference>
<dbReference type="Pfam" id="PF00728">
    <property type="entry name" value="Glyco_hydro_20"/>
    <property type="match status" value="1"/>
</dbReference>
<evidence type="ECO:0000313" key="6">
    <source>
        <dbReference type="EMBL" id="KAK4284112.1"/>
    </source>
</evidence>
<evidence type="ECO:0000256" key="4">
    <source>
        <dbReference type="ARBA" id="ARBA00022801"/>
    </source>
</evidence>
<evidence type="ECO:0000256" key="1">
    <source>
        <dbReference type="ARBA" id="ARBA00001231"/>
    </source>
</evidence>
<dbReference type="EMBL" id="JAWXYG010000001">
    <property type="protein sequence ID" value="KAK4284112.1"/>
    <property type="molecule type" value="Genomic_DNA"/>
</dbReference>
<dbReference type="PANTHER" id="PTHR22600">
    <property type="entry name" value="BETA-HEXOSAMINIDASE"/>
    <property type="match status" value="1"/>
</dbReference>
<dbReference type="GO" id="GO:0030203">
    <property type="term" value="P:glycosaminoglycan metabolic process"/>
    <property type="evidence" value="ECO:0007669"/>
    <property type="project" value="TreeGrafter"/>
</dbReference>
<dbReference type="PRINTS" id="PR00738">
    <property type="entry name" value="GLHYDRLASE20"/>
</dbReference>
<evidence type="ECO:0000259" key="5">
    <source>
        <dbReference type="Pfam" id="PF00728"/>
    </source>
</evidence>
<dbReference type="SUPFAM" id="SSF51445">
    <property type="entry name" value="(Trans)glycosidases"/>
    <property type="match status" value="1"/>
</dbReference>
<dbReference type="InterPro" id="IPR017853">
    <property type="entry name" value="GH"/>
</dbReference>
<dbReference type="EC" id="3.2.1.52" evidence="3"/>
<comment type="caution">
    <text evidence="6">The sequence shown here is derived from an EMBL/GenBank/DDBJ whole genome shotgun (WGS) entry which is preliminary data.</text>
</comment>
<proteinExistence type="inferred from homology"/>
<dbReference type="PANTHER" id="PTHR22600:SF40">
    <property type="entry name" value="BETA-HEXOSAMINIDASE 1"/>
    <property type="match status" value="1"/>
</dbReference>
<evidence type="ECO:0000313" key="7">
    <source>
        <dbReference type="Proteomes" id="UP001293593"/>
    </source>
</evidence>
<gene>
    <name evidence="6" type="ORF">QN277_000985</name>
</gene>
<sequence length="188" mass="21304">MTAEDAYQHFVLQAQQIALSKKWTPVNWEETFDAFPTKLSPQTVVHNWLRAGVCPKAVAKGFRCIFSNQEFWYLDHLDVPWENVYTAEPLEGITDAEEQKLVLGGEVCMWGETVDTSDVLQTIWPRAAAAAERLWSLKDSTTGNISFPPLPRLQHFRCLLNRRGIPAAPVTNYYARNAPFGPGSCYEQ</sequence>
<comment type="similarity">
    <text evidence="2">Belongs to the glycosyl hydrolase 20 family.</text>
</comment>
<feature type="domain" description="Glycoside hydrolase family 20 catalytic" evidence="5">
    <location>
        <begin position="3"/>
        <end position="136"/>
    </location>
</feature>
<dbReference type="AlphaFoldDB" id="A0AAE1N7B5"/>
<name>A0AAE1N7B5_9FABA</name>
<dbReference type="InterPro" id="IPR015883">
    <property type="entry name" value="Glyco_hydro_20_cat"/>
</dbReference>
<keyword evidence="4" id="KW-0378">Hydrolase</keyword>